<gene>
    <name evidence="2" type="ORF">CFP56_026048</name>
</gene>
<comment type="caution">
    <text evidence="2">The sequence shown here is derived from an EMBL/GenBank/DDBJ whole genome shotgun (WGS) entry which is preliminary data.</text>
</comment>
<keyword evidence="1" id="KW-0732">Signal</keyword>
<dbReference type="EMBL" id="PKMF04000414">
    <property type="protein sequence ID" value="KAK7833043.1"/>
    <property type="molecule type" value="Genomic_DNA"/>
</dbReference>
<keyword evidence="3" id="KW-1185">Reference proteome</keyword>
<accession>A0AAW0K1E2</accession>
<feature type="signal peptide" evidence="1">
    <location>
        <begin position="1"/>
        <end position="22"/>
    </location>
</feature>
<evidence type="ECO:0000256" key="1">
    <source>
        <dbReference type="SAM" id="SignalP"/>
    </source>
</evidence>
<evidence type="ECO:0000313" key="3">
    <source>
        <dbReference type="Proteomes" id="UP000237347"/>
    </source>
</evidence>
<sequence length="104" mass="11804">MRTSSSSLHGLTLAWMLCMVLNKRVTNFGRKFGNRFARTILTEPHVLVPPYQVDGEILIGRQVGLLGSWLKLKPEIAVVELTRTRYKLYCNGVTILISFIVSRL</sequence>
<name>A0AAW0K1E2_QUESU</name>
<evidence type="ECO:0000313" key="2">
    <source>
        <dbReference type="EMBL" id="KAK7833043.1"/>
    </source>
</evidence>
<dbReference type="Proteomes" id="UP000237347">
    <property type="component" value="Unassembled WGS sequence"/>
</dbReference>
<feature type="chain" id="PRO_5043911887" evidence="1">
    <location>
        <begin position="23"/>
        <end position="104"/>
    </location>
</feature>
<protein>
    <submittedName>
        <fullName evidence="2">Uncharacterized protein</fullName>
    </submittedName>
</protein>
<organism evidence="2 3">
    <name type="scientific">Quercus suber</name>
    <name type="common">Cork oak</name>
    <dbReference type="NCBI Taxonomy" id="58331"/>
    <lineage>
        <taxon>Eukaryota</taxon>
        <taxon>Viridiplantae</taxon>
        <taxon>Streptophyta</taxon>
        <taxon>Embryophyta</taxon>
        <taxon>Tracheophyta</taxon>
        <taxon>Spermatophyta</taxon>
        <taxon>Magnoliopsida</taxon>
        <taxon>eudicotyledons</taxon>
        <taxon>Gunneridae</taxon>
        <taxon>Pentapetalae</taxon>
        <taxon>rosids</taxon>
        <taxon>fabids</taxon>
        <taxon>Fagales</taxon>
        <taxon>Fagaceae</taxon>
        <taxon>Quercus</taxon>
    </lineage>
</organism>
<reference evidence="2 3" key="1">
    <citation type="journal article" date="2018" name="Sci. Data">
        <title>The draft genome sequence of cork oak.</title>
        <authorList>
            <person name="Ramos A.M."/>
            <person name="Usie A."/>
            <person name="Barbosa P."/>
            <person name="Barros P.M."/>
            <person name="Capote T."/>
            <person name="Chaves I."/>
            <person name="Simoes F."/>
            <person name="Abreu I."/>
            <person name="Carrasquinho I."/>
            <person name="Faro C."/>
            <person name="Guimaraes J.B."/>
            <person name="Mendonca D."/>
            <person name="Nobrega F."/>
            <person name="Rodrigues L."/>
            <person name="Saibo N.J.M."/>
            <person name="Varela M.C."/>
            <person name="Egas C."/>
            <person name="Matos J."/>
            <person name="Miguel C.M."/>
            <person name="Oliveira M.M."/>
            <person name="Ricardo C.P."/>
            <person name="Goncalves S."/>
        </authorList>
    </citation>
    <scope>NUCLEOTIDE SEQUENCE [LARGE SCALE GENOMIC DNA]</scope>
    <source>
        <strain evidence="3">cv. HL8</strain>
    </source>
</reference>
<dbReference type="AlphaFoldDB" id="A0AAW0K1E2"/>
<proteinExistence type="predicted"/>